<feature type="compositionally biased region" description="Low complexity" evidence="1">
    <location>
        <begin position="163"/>
        <end position="173"/>
    </location>
</feature>
<evidence type="ECO:0000256" key="1">
    <source>
        <dbReference type="SAM" id="MobiDB-lite"/>
    </source>
</evidence>
<dbReference type="VEuPathDB" id="FungiDB:MMYC01_200699"/>
<organism evidence="2 3">
    <name type="scientific">Madurella mycetomatis</name>
    <dbReference type="NCBI Taxonomy" id="100816"/>
    <lineage>
        <taxon>Eukaryota</taxon>
        <taxon>Fungi</taxon>
        <taxon>Dikarya</taxon>
        <taxon>Ascomycota</taxon>
        <taxon>Pezizomycotina</taxon>
        <taxon>Sordariomycetes</taxon>
        <taxon>Sordariomycetidae</taxon>
        <taxon>Sordariales</taxon>
        <taxon>Sordariales incertae sedis</taxon>
        <taxon>Madurella</taxon>
    </lineage>
</organism>
<feature type="compositionally biased region" description="Low complexity" evidence="1">
    <location>
        <begin position="136"/>
        <end position="156"/>
    </location>
</feature>
<dbReference type="Proteomes" id="UP000078237">
    <property type="component" value="Unassembled WGS sequence"/>
</dbReference>
<sequence length="324" mass="35457">MAFADSIKALLGTYANCISLLKAFRNDARESSTADPQGQHAHLRKSLKSDRSLVERAYSSRLSETGSRFKKGDARAISALDRILMKLRSAITNLLRLSSKQEGLDLDYESLMSLSNASRIEAIKAIDSLSRRLAGPSRSSVSSSSSSKIPPKSSSSSRHKRQSSSSAGGSSSRSAREDRPEGPLSKKPASIAKEARPASKHHKPGPEKLHKTSLSSPPPPPPPPPPAPPKSLETAPQPRIPRPINETPETARAKAANRISMMSFASDSTKLGEIPQRKWRSVYVATTDPNGDQYNVRPVFPLQPYTVEVRERRFWGLFGRRRDG</sequence>
<gene>
    <name evidence="2" type="ORF">MMYC01_200699</name>
</gene>
<evidence type="ECO:0000313" key="2">
    <source>
        <dbReference type="EMBL" id="KXX81757.1"/>
    </source>
</evidence>
<evidence type="ECO:0000313" key="3">
    <source>
        <dbReference type="Proteomes" id="UP000078237"/>
    </source>
</evidence>
<feature type="region of interest" description="Disordered" evidence="1">
    <location>
        <begin position="131"/>
        <end position="253"/>
    </location>
</feature>
<accession>A0A175WDC8</accession>
<dbReference type="AlphaFoldDB" id="A0A175WDC8"/>
<name>A0A175WDC8_9PEZI</name>
<dbReference type="EMBL" id="LCTW02000028">
    <property type="protein sequence ID" value="KXX81757.1"/>
    <property type="molecule type" value="Genomic_DNA"/>
</dbReference>
<feature type="compositionally biased region" description="Pro residues" evidence="1">
    <location>
        <begin position="216"/>
        <end position="229"/>
    </location>
</feature>
<comment type="caution">
    <text evidence="2">The sequence shown here is derived from an EMBL/GenBank/DDBJ whole genome shotgun (WGS) entry which is preliminary data.</text>
</comment>
<keyword evidence="3" id="KW-1185">Reference proteome</keyword>
<protein>
    <submittedName>
        <fullName evidence="2">Uncharacterized protein</fullName>
    </submittedName>
</protein>
<dbReference type="OrthoDB" id="5226911at2759"/>
<dbReference type="STRING" id="100816.A0A175WDC8"/>
<reference evidence="2 3" key="1">
    <citation type="journal article" date="2016" name="Genome Announc.">
        <title>Genome Sequence of Madurella mycetomatis mm55, Isolated from a Human Mycetoma Case in Sudan.</title>
        <authorList>
            <person name="Smit S."/>
            <person name="Derks M.F."/>
            <person name="Bervoets S."/>
            <person name="Fahal A."/>
            <person name="van Leeuwen W."/>
            <person name="van Belkum A."/>
            <person name="van de Sande W.W."/>
        </authorList>
    </citation>
    <scope>NUCLEOTIDE SEQUENCE [LARGE SCALE GENOMIC DNA]</scope>
    <source>
        <strain evidence="3">mm55</strain>
    </source>
</reference>
<proteinExistence type="predicted"/>